<dbReference type="InterPro" id="IPR001005">
    <property type="entry name" value="SANT/Myb"/>
</dbReference>
<reference evidence="13 14" key="1">
    <citation type="journal article" date="2016" name="Proc. Natl. Acad. Sci. U.S.A.">
        <title>Comparative genomics of biotechnologically important yeasts.</title>
        <authorList>
            <person name="Riley R."/>
            <person name="Haridas S."/>
            <person name="Wolfe K.H."/>
            <person name="Lopes M.R."/>
            <person name="Hittinger C.T."/>
            <person name="Goeker M."/>
            <person name="Salamov A.A."/>
            <person name="Wisecaver J.H."/>
            <person name="Long T.M."/>
            <person name="Calvey C.H."/>
            <person name="Aerts A.L."/>
            <person name="Barry K.W."/>
            <person name="Choi C."/>
            <person name="Clum A."/>
            <person name="Coughlan A.Y."/>
            <person name="Deshpande S."/>
            <person name="Douglass A.P."/>
            <person name="Hanson S.J."/>
            <person name="Klenk H.-P."/>
            <person name="LaButti K.M."/>
            <person name="Lapidus A."/>
            <person name="Lindquist E.A."/>
            <person name="Lipzen A.M."/>
            <person name="Meier-Kolthoff J.P."/>
            <person name="Ohm R.A."/>
            <person name="Otillar R.P."/>
            <person name="Pangilinan J.L."/>
            <person name="Peng Y."/>
            <person name="Rokas A."/>
            <person name="Rosa C.A."/>
            <person name="Scheuner C."/>
            <person name="Sibirny A.A."/>
            <person name="Slot J.C."/>
            <person name="Stielow J.B."/>
            <person name="Sun H."/>
            <person name="Kurtzman C.P."/>
            <person name="Blackwell M."/>
            <person name="Grigoriev I.V."/>
            <person name="Jeffries T.W."/>
        </authorList>
    </citation>
    <scope>NUCLEOTIDE SEQUENCE [LARGE SCALE GENOMIC DNA]</scope>
    <source>
        <strain evidence="13 14">DSM 6958</strain>
    </source>
</reference>
<proteinExistence type="predicted"/>
<dbReference type="InterPro" id="IPR036388">
    <property type="entry name" value="WH-like_DNA-bd_sf"/>
</dbReference>
<dbReference type="Gene3D" id="1.10.10.10">
    <property type="entry name" value="Winged helix-like DNA-binding domain superfamily/Winged helix DNA-binding domain"/>
    <property type="match status" value="1"/>
</dbReference>
<dbReference type="PROSITE" id="PS50090">
    <property type="entry name" value="MYB_LIKE"/>
    <property type="match status" value="1"/>
</dbReference>
<dbReference type="GO" id="GO:0006357">
    <property type="term" value="P:regulation of transcription by RNA polymerase II"/>
    <property type="evidence" value="ECO:0007669"/>
    <property type="project" value="EnsemblFungi"/>
</dbReference>
<dbReference type="PANTHER" id="PTHR12374">
    <property type="entry name" value="TRANSCRIPTIONAL ADAPTOR 2 ADA2 -RELATED"/>
    <property type="match status" value="1"/>
</dbReference>
<dbReference type="GO" id="GO:0000124">
    <property type="term" value="C:SAGA complex"/>
    <property type="evidence" value="ECO:0007669"/>
    <property type="project" value="EnsemblFungi"/>
</dbReference>
<dbReference type="Gene3D" id="1.10.10.60">
    <property type="entry name" value="Homeodomain-like"/>
    <property type="match status" value="1"/>
</dbReference>
<dbReference type="Pfam" id="PF04433">
    <property type="entry name" value="SWIRM"/>
    <property type="match status" value="1"/>
</dbReference>
<dbReference type="InterPro" id="IPR009057">
    <property type="entry name" value="Homeodomain-like_sf"/>
</dbReference>
<dbReference type="Pfam" id="PF00249">
    <property type="entry name" value="Myb_DNA-binding"/>
    <property type="match status" value="1"/>
</dbReference>
<dbReference type="InterPro" id="IPR016827">
    <property type="entry name" value="Ada2/TADA2"/>
</dbReference>
<keyword evidence="3" id="KW-0863">Zinc-finger</keyword>
<keyword evidence="5 8" id="KW-0805">Transcription regulation</keyword>
<accession>A0A1E3PDK8</accession>
<dbReference type="EMBL" id="KV454414">
    <property type="protein sequence ID" value="ODQ63486.1"/>
    <property type="molecule type" value="Genomic_DNA"/>
</dbReference>
<evidence type="ECO:0000256" key="4">
    <source>
        <dbReference type="ARBA" id="ARBA00022833"/>
    </source>
</evidence>
<keyword evidence="14" id="KW-1185">Reference proteome</keyword>
<keyword evidence="4" id="KW-0862">Zinc</keyword>
<feature type="region of interest" description="Disordered" evidence="9">
    <location>
        <begin position="1"/>
        <end position="27"/>
    </location>
</feature>
<dbReference type="GO" id="GO:0005634">
    <property type="term" value="C:nucleus"/>
    <property type="evidence" value="ECO:0007669"/>
    <property type="project" value="UniProtKB-SubCell"/>
</dbReference>
<evidence type="ECO:0000256" key="9">
    <source>
        <dbReference type="SAM" id="MobiDB-lite"/>
    </source>
</evidence>
<evidence type="ECO:0000259" key="12">
    <source>
        <dbReference type="PROSITE" id="PS51293"/>
    </source>
</evidence>
<evidence type="ECO:0000256" key="5">
    <source>
        <dbReference type="ARBA" id="ARBA00023015"/>
    </source>
</evidence>
<evidence type="ECO:0000313" key="14">
    <source>
        <dbReference type="Proteomes" id="UP000095009"/>
    </source>
</evidence>
<dbReference type="InterPro" id="IPR007526">
    <property type="entry name" value="SWIRM"/>
</dbReference>
<dbReference type="GO" id="GO:0071470">
    <property type="term" value="P:cellular response to osmotic stress"/>
    <property type="evidence" value="ECO:0007669"/>
    <property type="project" value="EnsemblFungi"/>
</dbReference>
<dbReference type="GO" id="GO:0003713">
    <property type="term" value="F:transcription coactivator activity"/>
    <property type="evidence" value="ECO:0007669"/>
    <property type="project" value="InterPro"/>
</dbReference>
<feature type="domain" description="SANT" evidence="12">
    <location>
        <begin position="46"/>
        <end position="98"/>
    </location>
</feature>
<organism evidence="13 14">
    <name type="scientific">Nadsonia fulvescens var. elongata DSM 6958</name>
    <dbReference type="NCBI Taxonomy" id="857566"/>
    <lineage>
        <taxon>Eukaryota</taxon>
        <taxon>Fungi</taxon>
        <taxon>Dikarya</taxon>
        <taxon>Ascomycota</taxon>
        <taxon>Saccharomycotina</taxon>
        <taxon>Dipodascomycetes</taxon>
        <taxon>Dipodascales</taxon>
        <taxon>Dipodascales incertae sedis</taxon>
        <taxon>Nadsonia</taxon>
    </lineage>
</organism>
<evidence type="ECO:0000259" key="11">
    <source>
        <dbReference type="PROSITE" id="PS50934"/>
    </source>
</evidence>
<dbReference type="InterPro" id="IPR055141">
    <property type="entry name" value="TADA2A_B-like_dom"/>
</dbReference>
<dbReference type="PROSITE" id="PS50934">
    <property type="entry name" value="SWIRM"/>
    <property type="match status" value="1"/>
</dbReference>
<gene>
    <name evidence="13" type="ORF">NADFUDRAFT_43807</name>
</gene>
<name>A0A1E3PDK8_9ASCO</name>
<dbReference type="GO" id="GO:0006338">
    <property type="term" value="P:chromatin remodeling"/>
    <property type="evidence" value="ECO:0007669"/>
    <property type="project" value="TreeGrafter"/>
</dbReference>
<protein>
    <recommendedName>
        <fullName evidence="8">Transcriptional adapter 2</fullName>
    </recommendedName>
</protein>
<dbReference type="GO" id="GO:0003682">
    <property type="term" value="F:chromatin binding"/>
    <property type="evidence" value="ECO:0007669"/>
    <property type="project" value="TreeGrafter"/>
</dbReference>
<dbReference type="PANTHER" id="PTHR12374:SF20">
    <property type="entry name" value="TRANSCRIPTIONAL ADAPTER 2-ALPHA"/>
    <property type="match status" value="1"/>
</dbReference>
<evidence type="ECO:0000256" key="7">
    <source>
        <dbReference type="ARBA" id="ARBA00023242"/>
    </source>
</evidence>
<evidence type="ECO:0000256" key="8">
    <source>
        <dbReference type="PIRNR" id="PIRNR025024"/>
    </source>
</evidence>
<feature type="domain" description="SWIRM" evidence="11">
    <location>
        <begin position="363"/>
        <end position="449"/>
    </location>
</feature>
<dbReference type="FunFam" id="1.10.10.10:FF:000087">
    <property type="entry name" value="Transcriptional adapter 2"/>
    <property type="match status" value="1"/>
</dbReference>
<evidence type="ECO:0000313" key="13">
    <source>
        <dbReference type="EMBL" id="ODQ63486.1"/>
    </source>
</evidence>
<dbReference type="SMART" id="SM00717">
    <property type="entry name" value="SANT"/>
    <property type="match status" value="1"/>
</dbReference>
<dbReference type="PIRSF" id="PIRSF025024">
    <property type="entry name" value="Transcriptional_adaptor_2"/>
    <property type="match status" value="1"/>
</dbReference>
<dbReference type="SUPFAM" id="SSF46689">
    <property type="entry name" value="Homeodomain-like"/>
    <property type="match status" value="2"/>
</dbReference>
<evidence type="ECO:0000259" key="10">
    <source>
        <dbReference type="PROSITE" id="PS50090"/>
    </source>
</evidence>
<evidence type="ECO:0000256" key="3">
    <source>
        <dbReference type="ARBA" id="ARBA00022771"/>
    </source>
</evidence>
<evidence type="ECO:0000256" key="1">
    <source>
        <dbReference type="ARBA" id="ARBA00004123"/>
    </source>
</evidence>
<evidence type="ECO:0000256" key="6">
    <source>
        <dbReference type="ARBA" id="ARBA00023163"/>
    </source>
</evidence>
<keyword evidence="7 8" id="KW-0539">Nucleus</keyword>
<dbReference type="OrthoDB" id="270417at2759"/>
<dbReference type="CDD" id="cd00167">
    <property type="entry name" value="SANT"/>
    <property type="match status" value="1"/>
</dbReference>
<sequence>MTVIHRKNPSANPLKASEPGVNQGKYSSTHKPWHDYMIVEQHAYPIFTEDWGADEELLLIEGAETLGLGNWHDIADHIGARSKEDVDKHYTQVYLESECYPLPNLKRAVALMSIPATEFAQRKKARLEARRNLTPQLPIPKQKPVASVPACHDVQGFMPGRLEFETEYENEAEISVKDMVFDPEDADVEVELKLAVLDIYNSRLTTRAEKKRLLIDHNLLDYRKNAALDKKRTKEERELFNRIKVLCRIMTPQDFEEFSMGILTELQCRRRIAELQEYRRNGIQTIDAASKYERDKANRIQALSRYGTPVASQAFVNNLNNPSAYASSALNSTSSSNDTYTTRSTSNSQAAASSYGPNSSMSGSYYHGSKALDISHATDVDLLSPEEQQLCSNLRIWPKPYLAIKETLFRELLRTGGILKKATARELIKIDVNKTSKIYEFFQSQRWLA</sequence>
<keyword evidence="6 8" id="KW-0804">Transcription</keyword>
<evidence type="ECO:0000256" key="2">
    <source>
        <dbReference type="ARBA" id="ARBA00022723"/>
    </source>
</evidence>
<dbReference type="FunFam" id="1.10.10.60:FF:000115">
    <property type="entry name" value="Transcriptional adapter 2"/>
    <property type="match status" value="1"/>
</dbReference>
<dbReference type="Pfam" id="PF22941">
    <property type="entry name" value="TADA2A-like_3rd"/>
    <property type="match status" value="1"/>
</dbReference>
<keyword evidence="2" id="KW-0479">Metal-binding</keyword>
<dbReference type="Proteomes" id="UP000095009">
    <property type="component" value="Unassembled WGS sequence"/>
</dbReference>
<feature type="region of interest" description="Disordered" evidence="9">
    <location>
        <begin position="328"/>
        <end position="358"/>
    </location>
</feature>
<dbReference type="GO" id="GO:0010520">
    <property type="term" value="P:regulation of reciprocal meiotic recombination"/>
    <property type="evidence" value="ECO:0007669"/>
    <property type="project" value="EnsemblFungi"/>
</dbReference>
<dbReference type="AlphaFoldDB" id="A0A1E3PDK8"/>
<dbReference type="InterPro" id="IPR017884">
    <property type="entry name" value="SANT_dom"/>
</dbReference>
<dbReference type="STRING" id="857566.A0A1E3PDK8"/>
<feature type="domain" description="Myb-like" evidence="10">
    <location>
        <begin position="51"/>
        <end position="94"/>
    </location>
</feature>
<dbReference type="PROSITE" id="PS51293">
    <property type="entry name" value="SANT"/>
    <property type="match status" value="1"/>
</dbReference>
<dbReference type="GO" id="GO:0008270">
    <property type="term" value="F:zinc ion binding"/>
    <property type="evidence" value="ECO:0007669"/>
    <property type="project" value="UniProtKB-KW"/>
</dbReference>
<comment type="subcellular location">
    <subcellularLocation>
        <location evidence="1 8">Nucleus</location>
    </subcellularLocation>
</comment>